<protein>
    <recommendedName>
        <fullName evidence="1">Proline iminopeptidase</fullName>
    </recommendedName>
</protein>
<dbReference type="Pfam" id="PF00561">
    <property type="entry name" value="Abhydrolase_1"/>
    <property type="match status" value="1"/>
</dbReference>
<evidence type="ECO:0000259" key="4">
    <source>
        <dbReference type="Pfam" id="PF08386"/>
    </source>
</evidence>
<keyword evidence="6" id="KW-1185">Reference proteome</keyword>
<dbReference type="AlphaFoldDB" id="A0A2A4G714"/>
<evidence type="ECO:0000313" key="6">
    <source>
        <dbReference type="Proteomes" id="UP000219559"/>
    </source>
</evidence>
<dbReference type="PROSITE" id="PS51257">
    <property type="entry name" value="PROKAR_LIPOPROTEIN"/>
    <property type="match status" value="1"/>
</dbReference>
<dbReference type="Pfam" id="PF08386">
    <property type="entry name" value="Abhydrolase_4"/>
    <property type="match status" value="1"/>
</dbReference>
<comment type="caution">
    <text evidence="5">The sequence shown here is derived from an EMBL/GenBank/DDBJ whole genome shotgun (WGS) entry which is preliminary data.</text>
</comment>
<feature type="signal peptide" evidence="2">
    <location>
        <begin position="1"/>
        <end position="20"/>
    </location>
</feature>
<dbReference type="GO" id="GO:0006508">
    <property type="term" value="P:proteolysis"/>
    <property type="evidence" value="ECO:0007669"/>
    <property type="project" value="InterPro"/>
</dbReference>
<dbReference type="GO" id="GO:0005737">
    <property type="term" value="C:cytoplasm"/>
    <property type="evidence" value="ECO:0007669"/>
    <property type="project" value="InterPro"/>
</dbReference>
<sequence length="465" mass="52365">MRPFLFIFFAFSLLSCYQMSSDSIVEGTLEVPENRNDPNSRSLFLKYKVLKALSPDSLKAPIVYLQGGPGGATLIMEKYFLEHPLRKDRDIVLMDQRGTGESSAICTDLGQSVFELMRQNLNLTENVKATQALLASCKKYAENNNVDLAGYNSRENAADFEDLRKSLGYEAWNIHGSSYGTRLGLTFMRDFPGGIRSAVFAGVLPIESGDLASKVLNIERSLDLVFENCTSNPNCHSRFPDLKNRLKTVLTTLDETPWHLKYKGNDFVLNAHDAFSLIILQLYDRRTIGQIPSFIEALENKDTKPIVHSLQGYEPFIGMVNIAMHYSVMAYEEFPFSPMEKIDEAIKNAHFKNAYASTLPFYEIIADWHPYRAAPIENEAVVSDIPTLLISGEFDPATPPFDALSTQKHLVNGYAVVFENESHHFSNPCLTQIITDFIDSPFQKPNMDCSSKVAPIPWDLERQNP</sequence>
<dbReference type="InterPro" id="IPR013595">
    <property type="entry name" value="Pept_S33_TAP-like_C"/>
</dbReference>
<dbReference type="Proteomes" id="UP000219559">
    <property type="component" value="Unassembled WGS sequence"/>
</dbReference>
<evidence type="ECO:0000313" key="5">
    <source>
        <dbReference type="EMBL" id="PCE64759.1"/>
    </source>
</evidence>
<dbReference type="GO" id="GO:0004177">
    <property type="term" value="F:aminopeptidase activity"/>
    <property type="evidence" value="ECO:0007669"/>
    <property type="project" value="UniProtKB-EC"/>
</dbReference>
<proteinExistence type="predicted"/>
<dbReference type="InterPro" id="IPR000073">
    <property type="entry name" value="AB_hydrolase_1"/>
</dbReference>
<evidence type="ECO:0000256" key="2">
    <source>
        <dbReference type="SAM" id="SignalP"/>
    </source>
</evidence>
<reference evidence="5 6" key="1">
    <citation type="submission" date="2017-04" db="EMBL/GenBank/DDBJ databases">
        <title>A new member of the family Flavobacteriaceae isolated from ascidians.</title>
        <authorList>
            <person name="Chen L."/>
        </authorList>
    </citation>
    <scope>NUCLEOTIDE SEQUENCE [LARGE SCALE GENOMIC DNA]</scope>
    <source>
        <strain evidence="5 6">HQA918</strain>
    </source>
</reference>
<dbReference type="InterPro" id="IPR005944">
    <property type="entry name" value="Pro_iminopeptidase"/>
</dbReference>
<dbReference type="SUPFAM" id="SSF53474">
    <property type="entry name" value="alpha/beta-Hydrolases"/>
    <property type="match status" value="1"/>
</dbReference>
<feature type="domain" description="AB hydrolase-1" evidence="3">
    <location>
        <begin position="61"/>
        <end position="212"/>
    </location>
</feature>
<evidence type="ECO:0000256" key="1">
    <source>
        <dbReference type="ARBA" id="ARBA00021843"/>
    </source>
</evidence>
<accession>A0A2A4G714</accession>
<dbReference type="Gene3D" id="3.40.50.1820">
    <property type="entry name" value="alpha/beta hydrolase"/>
    <property type="match status" value="1"/>
</dbReference>
<dbReference type="PANTHER" id="PTHR43722:SF1">
    <property type="entry name" value="PROLINE IMINOPEPTIDASE"/>
    <property type="match status" value="1"/>
</dbReference>
<dbReference type="EMBL" id="NBWU01000002">
    <property type="protein sequence ID" value="PCE64759.1"/>
    <property type="molecule type" value="Genomic_DNA"/>
</dbReference>
<keyword evidence="2" id="KW-0732">Signal</keyword>
<evidence type="ECO:0000259" key="3">
    <source>
        <dbReference type="Pfam" id="PF00561"/>
    </source>
</evidence>
<organism evidence="5 6">
    <name type="scientific">Sediminicola luteus</name>
    <dbReference type="NCBI Taxonomy" id="319238"/>
    <lineage>
        <taxon>Bacteria</taxon>
        <taxon>Pseudomonadati</taxon>
        <taxon>Bacteroidota</taxon>
        <taxon>Flavobacteriia</taxon>
        <taxon>Flavobacteriales</taxon>
        <taxon>Flavobacteriaceae</taxon>
        <taxon>Sediminicola</taxon>
    </lineage>
</organism>
<dbReference type="PANTHER" id="PTHR43722">
    <property type="entry name" value="PROLINE IMINOPEPTIDASE"/>
    <property type="match status" value="1"/>
</dbReference>
<name>A0A2A4G714_9FLAO</name>
<gene>
    <name evidence="5" type="ORF">B7P33_06195</name>
</gene>
<feature type="chain" id="PRO_5012562500" description="Proline iminopeptidase" evidence="2">
    <location>
        <begin position="21"/>
        <end position="465"/>
    </location>
</feature>
<feature type="domain" description="Peptidase S33 tripeptidyl aminopeptidase-like C-terminal" evidence="4">
    <location>
        <begin position="366"/>
        <end position="441"/>
    </location>
</feature>
<dbReference type="OrthoDB" id="4510475at2"/>
<dbReference type="InterPro" id="IPR029058">
    <property type="entry name" value="AB_hydrolase_fold"/>
</dbReference>